<sequence>MERHQKEQGTEAFVAKTLVISTSQPFTGYLDNSVGLDFDANLCFNGPTDPSAPILGYDLPMNLPTKGEMSRGLGGEVGEKETIGDKG</sequence>
<dbReference type="Proteomes" id="UP000607653">
    <property type="component" value="Unassembled WGS sequence"/>
</dbReference>
<proteinExistence type="predicted"/>
<dbReference type="EMBL" id="DUZY01000001">
    <property type="protein sequence ID" value="DAD19413.1"/>
    <property type="molecule type" value="Genomic_DNA"/>
</dbReference>
<keyword evidence="3" id="KW-1185">Reference proteome</keyword>
<organism evidence="2 3">
    <name type="scientific">Nelumbo nucifera</name>
    <name type="common">Sacred lotus</name>
    <dbReference type="NCBI Taxonomy" id="4432"/>
    <lineage>
        <taxon>Eukaryota</taxon>
        <taxon>Viridiplantae</taxon>
        <taxon>Streptophyta</taxon>
        <taxon>Embryophyta</taxon>
        <taxon>Tracheophyta</taxon>
        <taxon>Spermatophyta</taxon>
        <taxon>Magnoliopsida</taxon>
        <taxon>Proteales</taxon>
        <taxon>Nelumbonaceae</taxon>
        <taxon>Nelumbo</taxon>
    </lineage>
</organism>
<feature type="compositionally biased region" description="Basic and acidic residues" evidence="1">
    <location>
        <begin position="77"/>
        <end position="87"/>
    </location>
</feature>
<evidence type="ECO:0000256" key="1">
    <source>
        <dbReference type="SAM" id="MobiDB-lite"/>
    </source>
</evidence>
<accession>A0A822XI88</accession>
<reference evidence="2 3" key="1">
    <citation type="journal article" date="2020" name="Mol. Biol. Evol.">
        <title>Distinct Expression and Methylation Patterns for Genes with Different Fates following a Single Whole-Genome Duplication in Flowering Plants.</title>
        <authorList>
            <person name="Shi T."/>
            <person name="Rahmani R.S."/>
            <person name="Gugger P.F."/>
            <person name="Wang M."/>
            <person name="Li H."/>
            <person name="Zhang Y."/>
            <person name="Li Z."/>
            <person name="Wang Q."/>
            <person name="Van de Peer Y."/>
            <person name="Marchal K."/>
            <person name="Chen J."/>
        </authorList>
    </citation>
    <scope>NUCLEOTIDE SEQUENCE [LARGE SCALE GENOMIC DNA]</scope>
    <source>
        <tissue evidence="2">Leaf</tissue>
    </source>
</reference>
<dbReference type="AlphaFoldDB" id="A0A822XI88"/>
<evidence type="ECO:0000313" key="2">
    <source>
        <dbReference type="EMBL" id="DAD19413.1"/>
    </source>
</evidence>
<gene>
    <name evidence="2" type="ORF">HUJ06_020876</name>
</gene>
<protein>
    <submittedName>
        <fullName evidence="2">Uncharacterized protein</fullName>
    </submittedName>
</protein>
<evidence type="ECO:0000313" key="3">
    <source>
        <dbReference type="Proteomes" id="UP000607653"/>
    </source>
</evidence>
<name>A0A822XI88_NELNU</name>
<comment type="caution">
    <text evidence="2">The sequence shown here is derived from an EMBL/GenBank/DDBJ whole genome shotgun (WGS) entry which is preliminary data.</text>
</comment>
<feature type="region of interest" description="Disordered" evidence="1">
    <location>
        <begin position="66"/>
        <end position="87"/>
    </location>
</feature>